<evidence type="ECO:0000256" key="2">
    <source>
        <dbReference type="ARBA" id="ARBA00004229"/>
    </source>
</evidence>
<dbReference type="Pfam" id="PF00504">
    <property type="entry name" value="Chloroa_b-bind"/>
    <property type="match status" value="1"/>
</dbReference>
<comment type="function">
    <text evidence="1">The light-harvesting complex (LHC) functions as a light receptor, it captures and delivers excitation energy to photosystems with which it is closely associated. Energy is transferred from the carotenoid and chlorophyll C (or B) to chlorophyll A and the photosynthetic reaction centers where it is used to synthesize ATP and reducing power.</text>
</comment>
<comment type="similarity">
    <text evidence="3">Belongs to the fucoxanthin chlorophyll protein family.</text>
</comment>
<keyword evidence="5" id="KW-0602">Photosynthesis</keyword>
<dbReference type="OMA" id="EQEIVHC"/>
<accession>B7FSP4</accession>
<feature type="binding site" evidence="9">
    <location>
        <position position="190"/>
    </location>
    <ligand>
        <name>chlorophyll a</name>
        <dbReference type="ChEBI" id="CHEBI:58416"/>
        <label>1</label>
    </ligand>
</feature>
<evidence type="ECO:0000256" key="3">
    <source>
        <dbReference type="ARBA" id="ARBA00005933"/>
    </source>
</evidence>
<feature type="chain" id="PRO_5002855386" evidence="10">
    <location>
        <begin position="17"/>
        <end position="199"/>
    </location>
</feature>
<evidence type="ECO:0000313" key="12">
    <source>
        <dbReference type="Proteomes" id="UP000000759"/>
    </source>
</evidence>
<feature type="binding site" description="axial binding residue" evidence="9">
    <location>
        <position position="118"/>
    </location>
    <ligand>
        <name>chlorophyll b</name>
        <dbReference type="ChEBI" id="CHEBI:61721"/>
        <label>1</label>
    </ligand>
    <ligandPart>
        <name>Mg</name>
        <dbReference type="ChEBI" id="CHEBI:25107"/>
    </ligandPart>
</feature>
<keyword evidence="9" id="KW-0157">Chromophore</keyword>
<keyword evidence="9" id="KW-0148">Chlorophyll</keyword>
<dbReference type="HOGENOM" id="CLU_057943_3_2_1"/>
<keyword evidence="6" id="KW-0934">Plastid</keyword>
<feature type="binding site" evidence="9">
    <location>
        <position position="66"/>
    </location>
    <ligand>
        <name>chlorophyll a</name>
        <dbReference type="ChEBI" id="CHEBI:58416"/>
        <label>1</label>
    </ligand>
</feature>
<evidence type="ECO:0000256" key="1">
    <source>
        <dbReference type="ARBA" id="ARBA00004022"/>
    </source>
</evidence>
<dbReference type="GO" id="GO:0016168">
    <property type="term" value="F:chlorophyll binding"/>
    <property type="evidence" value="ECO:0007669"/>
    <property type="project" value="UniProtKB-KW"/>
</dbReference>
<dbReference type="InParanoid" id="B7FSP4"/>
<evidence type="ECO:0000256" key="6">
    <source>
        <dbReference type="ARBA" id="ARBA00022640"/>
    </source>
</evidence>
<dbReference type="PANTHER" id="PTHR21649">
    <property type="entry name" value="CHLOROPHYLL A/B BINDING PROTEIN"/>
    <property type="match status" value="1"/>
</dbReference>
<keyword evidence="4" id="KW-0150">Chloroplast</keyword>
<dbReference type="Proteomes" id="UP000000759">
    <property type="component" value="Chromosome 2"/>
</dbReference>
<evidence type="ECO:0000313" key="11">
    <source>
        <dbReference type="EMBL" id="EEC50833.1"/>
    </source>
</evidence>
<dbReference type="RefSeq" id="XP_002178019.1">
    <property type="nucleotide sequence ID" value="XM_002177983.1"/>
</dbReference>
<keyword evidence="10" id="KW-0732">Signal</keyword>
<dbReference type="AlphaFoldDB" id="B7FSP4"/>
<sequence>MMRSTILAALLASAAAFAPASMQSQRAGSVSLNAEEMSKSIPFLVKPDKLDGSMAGDMGFDPMRLSDIQTDLKYARWSEIKHGRICMLAIVGILVQQAGIHLPGEQFTNTDIFGAVDSVGFGANMQIFAGIGAVEIATFNKHYGEGEPGDLGFDGGQLKGASADKIALRKEQEIVHCRLAMIAFLGAMGQTLLFGQALP</sequence>
<evidence type="ECO:0000256" key="9">
    <source>
        <dbReference type="PIRSR" id="PIRSR601344-1"/>
    </source>
</evidence>
<feature type="binding site" evidence="9">
    <location>
        <position position="173"/>
    </location>
    <ligand>
        <name>chlorophyll a</name>
        <dbReference type="ChEBI" id="CHEBI:58416"/>
        <label>1</label>
    </ligand>
</feature>
<proteinExistence type="inferred from homology"/>
<dbReference type="STRING" id="556484.B7FSP4"/>
<dbReference type="InterPro" id="IPR001344">
    <property type="entry name" value="Chloro_AB-bd_pln"/>
</dbReference>
<dbReference type="OrthoDB" id="423598at2759"/>
<dbReference type="GO" id="GO:0009765">
    <property type="term" value="P:photosynthesis, light harvesting"/>
    <property type="evidence" value="ECO:0007669"/>
    <property type="project" value="InterPro"/>
</dbReference>
<evidence type="ECO:0000256" key="4">
    <source>
        <dbReference type="ARBA" id="ARBA00022528"/>
    </source>
</evidence>
<dbReference type="PaxDb" id="2850-Phatr9799"/>
<comment type="subcellular location">
    <subcellularLocation>
        <location evidence="2">Plastid</location>
        <location evidence="2">Chloroplast</location>
    </subcellularLocation>
</comment>
<evidence type="ECO:0000256" key="5">
    <source>
        <dbReference type="ARBA" id="ARBA00022531"/>
    </source>
</evidence>
<feature type="binding site" description="axial binding residue" evidence="9">
    <location>
        <position position="84"/>
    </location>
    <ligand>
        <name>chlorophyll b</name>
        <dbReference type="ChEBI" id="CHEBI:61721"/>
        <label>1</label>
    </ligand>
    <ligandPart>
        <name>Mg</name>
        <dbReference type="ChEBI" id="CHEBI:25107"/>
    </ligandPart>
</feature>
<keyword evidence="12" id="KW-1185">Reference proteome</keyword>
<evidence type="ECO:0000256" key="10">
    <source>
        <dbReference type="SAM" id="SignalP"/>
    </source>
</evidence>
<dbReference type="Gene3D" id="1.10.3460.10">
    <property type="entry name" value="Chlorophyll a/b binding protein domain"/>
    <property type="match status" value="1"/>
</dbReference>
<organism evidence="11 12">
    <name type="scientific">Phaeodactylum tricornutum (strain CCAP 1055/1)</name>
    <dbReference type="NCBI Taxonomy" id="556484"/>
    <lineage>
        <taxon>Eukaryota</taxon>
        <taxon>Sar</taxon>
        <taxon>Stramenopiles</taxon>
        <taxon>Ochrophyta</taxon>
        <taxon>Bacillariophyta</taxon>
        <taxon>Bacillariophyceae</taxon>
        <taxon>Bacillariophycidae</taxon>
        <taxon>Naviculales</taxon>
        <taxon>Phaeodactylaceae</taxon>
        <taxon>Phaeodactylum</taxon>
    </lineage>
</organism>
<keyword evidence="7" id="KW-0437">Light-harvesting polypeptide</keyword>
<feature type="binding site" evidence="9">
    <location>
        <position position="82"/>
    </location>
    <ligand>
        <name>chlorophyll a</name>
        <dbReference type="ChEBI" id="CHEBI:58416"/>
        <label>1</label>
    </ligand>
</feature>
<reference evidence="12" key="2">
    <citation type="submission" date="2008-08" db="EMBL/GenBank/DDBJ databases">
        <authorList>
            <consortium name="Diatom Consortium"/>
            <person name="Grigoriev I."/>
            <person name="Grimwood J."/>
            <person name="Kuo A."/>
            <person name="Otillar R.P."/>
            <person name="Salamov A."/>
            <person name="Detter J.C."/>
            <person name="Lindquist E."/>
            <person name="Shapiro H."/>
            <person name="Lucas S."/>
            <person name="Glavina del Rio T."/>
            <person name="Pitluck S."/>
            <person name="Rokhsar D."/>
            <person name="Bowler C."/>
        </authorList>
    </citation>
    <scope>GENOME REANNOTATION</scope>
    <source>
        <strain evidence="12">CCAP 1055/1</strain>
    </source>
</reference>
<dbReference type="GO" id="GO:0016020">
    <property type="term" value="C:membrane"/>
    <property type="evidence" value="ECO:0007669"/>
    <property type="project" value="InterPro"/>
</dbReference>
<dbReference type="GeneID" id="7197307"/>
<name>B7FSP4_PHATC</name>
<comment type="subunit">
    <text evidence="8">The LHC complex of chromophytic algae is composed of fucoxanthin, chlorophyll A and C bound non-covalently by fucoxanthin chlorophyll proteins (FCPs). The ratio of the pigments in LHC; fucoxanthin: chlorophyll C: chlorophyll A; (0.6-1): (0.1-0.3): (1).</text>
</comment>
<protein>
    <submittedName>
        <fullName evidence="11">Protein fucoxanthin chlorophyll a/c protein</fullName>
    </submittedName>
</protein>
<dbReference type="InterPro" id="IPR022796">
    <property type="entry name" value="Chloroa_b-bind"/>
</dbReference>
<reference evidence="11 12" key="1">
    <citation type="journal article" date="2008" name="Nature">
        <title>The Phaeodactylum genome reveals the evolutionary history of diatom genomes.</title>
        <authorList>
            <person name="Bowler C."/>
            <person name="Allen A.E."/>
            <person name="Badger J.H."/>
            <person name="Grimwood J."/>
            <person name="Jabbari K."/>
            <person name="Kuo A."/>
            <person name="Maheswari U."/>
            <person name="Martens C."/>
            <person name="Maumus F."/>
            <person name="Otillar R.P."/>
            <person name="Rayko E."/>
            <person name="Salamov A."/>
            <person name="Vandepoele K."/>
            <person name="Beszteri B."/>
            <person name="Gruber A."/>
            <person name="Heijde M."/>
            <person name="Katinka M."/>
            <person name="Mock T."/>
            <person name="Valentin K."/>
            <person name="Verret F."/>
            <person name="Berges J.A."/>
            <person name="Brownlee C."/>
            <person name="Cadoret J.P."/>
            <person name="Chiovitti A."/>
            <person name="Choi C.J."/>
            <person name="Coesel S."/>
            <person name="De Martino A."/>
            <person name="Detter J.C."/>
            <person name="Durkin C."/>
            <person name="Falciatore A."/>
            <person name="Fournet J."/>
            <person name="Haruta M."/>
            <person name="Huysman M.J."/>
            <person name="Jenkins B.D."/>
            <person name="Jiroutova K."/>
            <person name="Jorgensen R.E."/>
            <person name="Joubert Y."/>
            <person name="Kaplan A."/>
            <person name="Kroger N."/>
            <person name="Kroth P.G."/>
            <person name="La Roche J."/>
            <person name="Lindquist E."/>
            <person name="Lommer M."/>
            <person name="Martin-Jezequel V."/>
            <person name="Lopez P.J."/>
            <person name="Lucas S."/>
            <person name="Mangogna M."/>
            <person name="McGinnis K."/>
            <person name="Medlin L.K."/>
            <person name="Montsant A."/>
            <person name="Oudot-Le Secq M.P."/>
            <person name="Napoli C."/>
            <person name="Obornik M."/>
            <person name="Parker M.S."/>
            <person name="Petit J.L."/>
            <person name="Porcel B.M."/>
            <person name="Poulsen N."/>
            <person name="Robison M."/>
            <person name="Rychlewski L."/>
            <person name="Rynearson T.A."/>
            <person name="Schmutz J."/>
            <person name="Shapiro H."/>
            <person name="Siaut M."/>
            <person name="Stanley M."/>
            <person name="Sussman M.R."/>
            <person name="Taylor A.R."/>
            <person name="Vardi A."/>
            <person name="von Dassow P."/>
            <person name="Vyverman W."/>
            <person name="Willis A."/>
            <person name="Wyrwicz L.S."/>
            <person name="Rokhsar D.S."/>
            <person name="Weissenbach J."/>
            <person name="Armbrust E.V."/>
            <person name="Green B.R."/>
            <person name="Van de Peer Y."/>
            <person name="Grigoriev I.V."/>
        </authorList>
    </citation>
    <scope>NUCLEOTIDE SEQUENCE [LARGE SCALE GENOMIC DNA]</scope>
    <source>
        <strain evidence="11 12">CCAP 1055/1</strain>
    </source>
</reference>
<evidence type="ECO:0000256" key="8">
    <source>
        <dbReference type="ARBA" id="ARBA00044011"/>
    </source>
</evidence>
<evidence type="ECO:0000256" key="7">
    <source>
        <dbReference type="ARBA" id="ARBA00023243"/>
    </source>
</evidence>
<dbReference type="KEGG" id="pti:PHATRDRAFT_50725"/>
<dbReference type="EMBL" id="CM000606">
    <property type="protein sequence ID" value="EEC50833.1"/>
    <property type="molecule type" value="Genomic_DNA"/>
</dbReference>
<dbReference type="SUPFAM" id="SSF103511">
    <property type="entry name" value="Chlorophyll a-b binding protein"/>
    <property type="match status" value="1"/>
</dbReference>
<feature type="binding site" evidence="9">
    <location>
        <position position="178"/>
    </location>
    <ligand>
        <name>chlorophyll a</name>
        <dbReference type="ChEBI" id="CHEBI:58416"/>
        <label>1</label>
    </ligand>
</feature>
<feature type="signal peptide" evidence="10">
    <location>
        <begin position="1"/>
        <end position="16"/>
    </location>
</feature>
<gene>
    <name evidence="11" type="primary">Lhcr3</name>
    <name evidence="11" type="ORF">PHATRDRAFT_50725</name>
</gene>
<dbReference type="GO" id="GO:0009507">
    <property type="term" value="C:chloroplast"/>
    <property type="evidence" value="ECO:0007669"/>
    <property type="project" value="UniProtKB-SubCell"/>
</dbReference>
<feature type="binding site" evidence="9">
    <location>
        <position position="79"/>
    </location>
    <ligand>
        <name>chlorophyll a</name>
        <dbReference type="ChEBI" id="CHEBI:58416"/>
        <label>1</label>
    </ligand>
</feature>
<dbReference type="eggNOG" id="ENOG502S5BM">
    <property type="taxonomic scope" value="Eukaryota"/>
</dbReference>
<dbReference type="GO" id="GO:0030076">
    <property type="term" value="C:light-harvesting complex"/>
    <property type="evidence" value="ECO:0007669"/>
    <property type="project" value="UniProtKB-KW"/>
</dbReference>